<feature type="region of interest" description="Disordered" evidence="1">
    <location>
        <begin position="248"/>
        <end position="416"/>
    </location>
</feature>
<reference evidence="2" key="1">
    <citation type="submission" date="2020-06" db="EMBL/GenBank/DDBJ databases">
        <authorList>
            <consortium name="Plant Systems Biology data submission"/>
        </authorList>
    </citation>
    <scope>NUCLEOTIDE SEQUENCE</scope>
    <source>
        <strain evidence="2">D6</strain>
    </source>
</reference>
<protein>
    <submittedName>
        <fullName evidence="2">Uncharacterized protein</fullName>
    </submittedName>
</protein>
<name>A0A9N8EUP4_9STRA</name>
<dbReference type="EMBL" id="CAICTM010001734">
    <property type="protein sequence ID" value="CAB9525844.1"/>
    <property type="molecule type" value="Genomic_DNA"/>
</dbReference>
<feature type="compositionally biased region" description="Acidic residues" evidence="1">
    <location>
        <begin position="320"/>
        <end position="363"/>
    </location>
</feature>
<proteinExistence type="predicted"/>
<feature type="compositionally biased region" description="Acidic residues" evidence="1">
    <location>
        <begin position="298"/>
        <end position="311"/>
    </location>
</feature>
<feature type="compositionally biased region" description="Basic and acidic residues" evidence="1">
    <location>
        <begin position="364"/>
        <end position="373"/>
    </location>
</feature>
<evidence type="ECO:0000256" key="1">
    <source>
        <dbReference type="SAM" id="MobiDB-lite"/>
    </source>
</evidence>
<feature type="compositionally biased region" description="Pro residues" evidence="1">
    <location>
        <begin position="1"/>
        <end position="10"/>
    </location>
</feature>
<comment type="caution">
    <text evidence="2">The sequence shown here is derived from an EMBL/GenBank/DDBJ whole genome shotgun (WGS) entry which is preliminary data.</text>
</comment>
<keyword evidence="3" id="KW-1185">Reference proteome</keyword>
<feature type="compositionally biased region" description="Acidic residues" evidence="1">
    <location>
        <begin position="374"/>
        <end position="408"/>
    </location>
</feature>
<feature type="region of interest" description="Disordered" evidence="1">
    <location>
        <begin position="1"/>
        <end position="22"/>
    </location>
</feature>
<gene>
    <name evidence="2" type="ORF">SEMRO_1736_G294390.1</name>
</gene>
<feature type="compositionally biased region" description="Polar residues" evidence="1">
    <location>
        <begin position="263"/>
        <end position="276"/>
    </location>
</feature>
<evidence type="ECO:0000313" key="2">
    <source>
        <dbReference type="EMBL" id="CAB9525844.1"/>
    </source>
</evidence>
<sequence>MEPNQDPPTPGNGEPVPVQDPVKNDDCVVQHMSIEQYQQDCTFCEFVWAKLGRMGFDVLQYARDKILRVNAERLKEGKKKLGEFIYAYDVCGMWVVKYVDKDGNRSPFPPINGTLDMDFLNRLLKMKIILPDPFVEHKTTTMFCDAFGINETNFMHAYHRYLDDVDLYSEGLHDQFGSDEDSDPITATLNRIDNLPTGSPTGSLTGSLTGSSTGSPTAGTLTSEETRPTFHREPLFGYPVYCVPCAQSPTSGSSSTGATSSPEVSLTVASGSSGSQDEILLRPKKWVLSQQQASDDSSSSEEDDDDDDSQETEGPKEESKEEESTEDDIQEEEDNEEDDIQEDDEAEEDDIQEDDEEEDDDDESPKKKQKTGDSNDDDKEEEEEDEEVDTVDGNEDNGSEDNGDEDNGDGAGATVGSLGCVLLSTGSWSY</sequence>
<organism evidence="2 3">
    <name type="scientific">Seminavis robusta</name>
    <dbReference type="NCBI Taxonomy" id="568900"/>
    <lineage>
        <taxon>Eukaryota</taxon>
        <taxon>Sar</taxon>
        <taxon>Stramenopiles</taxon>
        <taxon>Ochrophyta</taxon>
        <taxon>Bacillariophyta</taxon>
        <taxon>Bacillariophyceae</taxon>
        <taxon>Bacillariophycidae</taxon>
        <taxon>Naviculales</taxon>
        <taxon>Naviculaceae</taxon>
        <taxon>Seminavis</taxon>
    </lineage>
</organism>
<dbReference type="AlphaFoldDB" id="A0A9N8EUP4"/>
<accession>A0A9N8EUP4</accession>
<feature type="compositionally biased region" description="Low complexity" evidence="1">
    <location>
        <begin position="195"/>
        <end position="223"/>
    </location>
</feature>
<evidence type="ECO:0000313" key="3">
    <source>
        <dbReference type="Proteomes" id="UP001153069"/>
    </source>
</evidence>
<feature type="region of interest" description="Disordered" evidence="1">
    <location>
        <begin position="177"/>
        <end position="232"/>
    </location>
</feature>
<feature type="compositionally biased region" description="Low complexity" evidence="1">
    <location>
        <begin position="248"/>
        <end position="262"/>
    </location>
</feature>
<dbReference type="Proteomes" id="UP001153069">
    <property type="component" value="Unassembled WGS sequence"/>
</dbReference>